<dbReference type="AlphaFoldDB" id="A0A1M6WZU8"/>
<dbReference type="SUPFAM" id="SSF48452">
    <property type="entry name" value="TPR-like"/>
    <property type="match status" value="1"/>
</dbReference>
<name>A0A1M6WZU8_9BACT</name>
<protein>
    <submittedName>
        <fullName evidence="1">Starch-binding associating with outer membrane</fullName>
    </submittedName>
</protein>
<dbReference type="OrthoDB" id="9766256at2"/>
<dbReference type="Gene3D" id="1.25.40.390">
    <property type="match status" value="1"/>
</dbReference>
<evidence type="ECO:0000313" key="1">
    <source>
        <dbReference type="EMBL" id="SHK99109.1"/>
    </source>
</evidence>
<dbReference type="STRING" id="1419482.SAMN05444266_101830"/>
<proteinExistence type="predicted"/>
<dbReference type="Pfam" id="PF12771">
    <property type="entry name" value="SusD-like_2"/>
    <property type="match status" value="1"/>
</dbReference>
<dbReference type="InterPro" id="IPR011990">
    <property type="entry name" value="TPR-like_helical_dom_sf"/>
</dbReference>
<sequence length="513" mass="57473">MTKHISKISVIAALVTGFGLSSCTKKFDDINTNPDKPSQASSEWLATNMLTSITSKDISQGTGFRQPFSLGKYISWTELVSDNQYNKLTRVDFARLLVLRDVEPMIKNASTPELKTTFEGFGHFIRAWQFFLTTMQVGDIPYSQAIQGSTGVIKAKYDTQKEVFIGILKELDQADSLFSKGVNFTGDFIYQGNVDKWRRLANTFQLHVLMNLYKKTADADLDVVNKFKAVAARPLMRDYNDNFAVTYTASAGYAYPWSNTPAQINSFVDYPVMSNSLMDPMIASQDRRVFYMAEPAPALIKAGKSASDFTAYLGIDPADEMSTIVTRKTAGNSCGVNKRYEQLYNAEPVGLMNYWDLQFILAEATVRGWIAGTDAQTYYANGIKSHMNFYVKYTPASYAHGMVMDDAYINAFPATVALTGSTENQIKQIITQKYIAGFFQNSDFTAWYENRRTGYPAFTINPATNLNTPASAMPLRWLYPQKELDYNAGNLSTALQTQYGGNDDNNVVMWLLK</sequence>
<organism evidence="1 2">
    <name type="scientific">Chitinophaga jiangningensis</name>
    <dbReference type="NCBI Taxonomy" id="1419482"/>
    <lineage>
        <taxon>Bacteria</taxon>
        <taxon>Pseudomonadati</taxon>
        <taxon>Bacteroidota</taxon>
        <taxon>Chitinophagia</taxon>
        <taxon>Chitinophagales</taxon>
        <taxon>Chitinophagaceae</taxon>
        <taxon>Chitinophaga</taxon>
    </lineage>
</organism>
<evidence type="ECO:0000313" key="2">
    <source>
        <dbReference type="Proteomes" id="UP000184420"/>
    </source>
</evidence>
<keyword evidence="2" id="KW-1185">Reference proteome</keyword>
<dbReference type="Proteomes" id="UP000184420">
    <property type="component" value="Unassembled WGS sequence"/>
</dbReference>
<dbReference type="PROSITE" id="PS51257">
    <property type="entry name" value="PROKAR_LIPOPROTEIN"/>
    <property type="match status" value="1"/>
</dbReference>
<reference evidence="1 2" key="1">
    <citation type="submission" date="2016-11" db="EMBL/GenBank/DDBJ databases">
        <authorList>
            <person name="Jaros S."/>
            <person name="Januszkiewicz K."/>
            <person name="Wedrychowicz H."/>
        </authorList>
    </citation>
    <scope>NUCLEOTIDE SEQUENCE [LARGE SCALE GENOMIC DNA]</scope>
    <source>
        <strain evidence="1 2">DSM 27406</strain>
    </source>
</reference>
<dbReference type="InterPro" id="IPR041662">
    <property type="entry name" value="SusD-like_2"/>
</dbReference>
<dbReference type="EMBL" id="FRBL01000001">
    <property type="protein sequence ID" value="SHK99109.1"/>
    <property type="molecule type" value="Genomic_DNA"/>
</dbReference>
<gene>
    <name evidence="1" type="ORF">SAMN05444266_101830</name>
</gene>
<accession>A0A1M6WZU8</accession>
<dbReference type="RefSeq" id="WP_073078241.1">
    <property type="nucleotide sequence ID" value="NZ_FRBL01000001.1"/>
</dbReference>